<feature type="region of interest" description="Disordered" evidence="1">
    <location>
        <begin position="1"/>
        <end position="26"/>
    </location>
</feature>
<dbReference type="EMBL" id="HBIZ01011826">
    <property type="protein sequence ID" value="CAE0754508.1"/>
    <property type="molecule type" value="Transcribed_RNA"/>
</dbReference>
<protein>
    <submittedName>
        <fullName evidence="2">Uncharacterized protein</fullName>
    </submittedName>
</protein>
<evidence type="ECO:0000256" key="1">
    <source>
        <dbReference type="SAM" id="MobiDB-lite"/>
    </source>
</evidence>
<reference evidence="2" key="1">
    <citation type="submission" date="2021-01" db="EMBL/GenBank/DDBJ databases">
        <authorList>
            <person name="Corre E."/>
            <person name="Pelletier E."/>
            <person name="Niang G."/>
            <person name="Scheremetjew M."/>
            <person name="Finn R."/>
            <person name="Kale V."/>
            <person name="Holt S."/>
            <person name="Cochrane G."/>
            <person name="Meng A."/>
            <person name="Brown T."/>
            <person name="Cohen L."/>
        </authorList>
    </citation>
    <scope>NUCLEOTIDE SEQUENCE</scope>
    <source>
        <strain evidence="2">CCMP645</strain>
    </source>
</reference>
<sequence length="134" mass="13968">MSEMDVFKSTAPIGGNVPVDGRSGPRPTGNLSSTYLLAGTKLSDEEKLQVALCRRQCWRRAAQTATLAAPVSYAAVVIYEAIATTHLPRGSRIAVPLGAAIFGSWAGSIYGAREGASFMAAILTVHRASESSGA</sequence>
<gene>
    <name evidence="2" type="ORF">PCAR00345_LOCUS7095</name>
</gene>
<organism evidence="2">
    <name type="scientific">Chrysotila carterae</name>
    <name type="common">Marine alga</name>
    <name type="synonym">Syracosphaera carterae</name>
    <dbReference type="NCBI Taxonomy" id="13221"/>
    <lineage>
        <taxon>Eukaryota</taxon>
        <taxon>Haptista</taxon>
        <taxon>Haptophyta</taxon>
        <taxon>Prymnesiophyceae</taxon>
        <taxon>Isochrysidales</taxon>
        <taxon>Isochrysidaceae</taxon>
        <taxon>Chrysotila</taxon>
    </lineage>
</organism>
<evidence type="ECO:0000313" key="2">
    <source>
        <dbReference type="EMBL" id="CAE0754508.1"/>
    </source>
</evidence>
<proteinExistence type="predicted"/>
<accession>A0A7S4EVF4</accession>
<name>A0A7S4EVF4_CHRCT</name>
<dbReference type="AlphaFoldDB" id="A0A7S4EVF4"/>